<dbReference type="Proteomes" id="UP000770015">
    <property type="component" value="Unassembled WGS sequence"/>
</dbReference>
<evidence type="ECO:0000313" key="3">
    <source>
        <dbReference type="Proteomes" id="UP000770015"/>
    </source>
</evidence>
<proteinExistence type="predicted"/>
<comment type="caution">
    <text evidence="2">The sequence shown here is derived from an EMBL/GenBank/DDBJ whole genome shotgun (WGS) entry which is preliminary data.</text>
</comment>
<name>A0A9P8VF72_9PEZI</name>
<sequence length="85" mass="8886">MVSSYSTGPSSDPWRPGSISNVPFVPLFCLLASLATAGAAVFVVYFANGKEVDSWPLSPSVFLSILATLSGVLLRSSFQAGADMQ</sequence>
<protein>
    <submittedName>
        <fullName evidence="2">Uncharacterized protein</fullName>
    </submittedName>
</protein>
<dbReference type="EMBL" id="JAGSXJ010000007">
    <property type="protein sequence ID" value="KAH6689700.1"/>
    <property type="molecule type" value="Genomic_DNA"/>
</dbReference>
<keyword evidence="1" id="KW-1133">Transmembrane helix</keyword>
<dbReference type="OrthoDB" id="5357734at2759"/>
<evidence type="ECO:0000313" key="2">
    <source>
        <dbReference type="EMBL" id="KAH6689700.1"/>
    </source>
</evidence>
<feature type="transmembrane region" description="Helical" evidence="1">
    <location>
        <begin position="59"/>
        <end position="78"/>
    </location>
</feature>
<dbReference type="AlphaFoldDB" id="A0A9P8VF72"/>
<feature type="transmembrane region" description="Helical" evidence="1">
    <location>
        <begin position="24"/>
        <end position="47"/>
    </location>
</feature>
<accession>A0A9P8VF72</accession>
<organism evidence="2 3">
    <name type="scientific">Plectosphaerella plurivora</name>
    <dbReference type="NCBI Taxonomy" id="936078"/>
    <lineage>
        <taxon>Eukaryota</taxon>
        <taxon>Fungi</taxon>
        <taxon>Dikarya</taxon>
        <taxon>Ascomycota</taxon>
        <taxon>Pezizomycotina</taxon>
        <taxon>Sordariomycetes</taxon>
        <taxon>Hypocreomycetidae</taxon>
        <taxon>Glomerellales</taxon>
        <taxon>Plectosphaerellaceae</taxon>
        <taxon>Plectosphaerella</taxon>
    </lineage>
</organism>
<gene>
    <name evidence="2" type="ORF">F5X68DRAFT_204168</name>
</gene>
<keyword evidence="1" id="KW-0812">Transmembrane</keyword>
<reference evidence="2" key="1">
    <citation type="journal article" date="2021" name="Nat. Commun.">
        <title>Genetic determinants of endophytism in the Arabidopsis root mycobiome.</title>
        <authorList>
            <person name="Mesny F."/>
            <person name="Miyauchi S."/>
            <person name="Thiergart T."/>
            <person name="Pickel B."/>
            <person name="Atanasova L."/>
            <person name="Karlsson M."/>
            <person name="Huettel B."/>
            <person name="Barry K.W."/>
            <person name="Haridas S."/>
            <person name="Chen C."/>
            <person name="Bauer D."/>
            <person name="Andreopoulos W."/>
            <person name="Pangilinan J."/>
            <person name="LaButti K."/>
            <person name="Riley R."/>
            <person name="Lipzen A."/>
            <person name="Clum A."/>
            <person name="Drula E."/>
            <person name="Henrissat B."/>
            <person name="Kohler A."/>
            <person name="Grigoriev I.V."/>
            <person name="Martin F.M."/>
            <person name="Hacquard S."/>
        </authorList>
    </citation>
    <scope>NUCLEOTIDE SEQUENCE</scope>
    <source>
        <strain evidence="2">MPI-SDFR-AT-0117</strain>
    </source>
</reference>
<keyword evidence="3" id="KW-1185">Reference proteome</keyword>
<evidence type="ECO:0000256" key="1">
    <source>
        <dbReference type="SAM" id="Phobius"/>
    </source>
</evidence>
<keyword evidence="1" id="KW-0472">Membrane</keyword>